<evidence type="ECO:0000313" key="9">
    <source>
        <dbReference type="Proteomes" id="UP001597532"/>
    </source>
</evidence>
<proteinExistence type="inferred from homology"/>
<protein>
    <submittedName>
        <fullName evidence="8">RagB/SusD family nutrient uptake outer membrane protein</fullName>
    </submittedName>
</protein>
<comment type="caution">
    <text evidence="8">The sequence shown here is derived from an EMBL/GenBank/DDBJ whole genome shotgun (WGS) entry which is preliminary data.</text>
</comment>
<sequence length="568" mass="64666">MRNIDILKVLVSSRALAVAFILFAFFLSCSEEEFLKEEPLDFLTPENAYKTPEGIESGLIGMYSDIRDNWFRLANQAHTLHGNGTDVGYDGETPGGQRFLTNYETSVTPQSPEIRDWWNSAYRNIQSANVLIRAINEVDGDLWKNDAQKNSLLAEAMFFRAWAYRLAVILWGDVPLITEVIEEAKVDFIRTPKQEVYKQMEVDLTFAAKNLPARGHEALPGRLTQGAAYHLLTEVYLSQNKCDLAINAATTVIEKLGYGLMTERFGAQNDVLGSGDVYWDLFRYGNQNPPLNTEAIWTIQFEPKLELGGSDHYWSGIYGPRIFSLGAAPDGKPAFIKTFSDTLGRQVARTRGTNLVFYDVWKGNWDNDIRNAEHNIKRNFYYENPESEYHGKKIDLSDYAPGSRNLLKDTTNYIYPFFMKGWEPIVQATIADPNRGGGGAVSTDFYAMRLAETYLLRAEAHLCNNNDQIAAAKDINEVRGRANAIPVLPADVDVDYILDERIRELYFEEWRILTLMRTNKLIERTRKYHDNPMLPGANIQDYNNLFPIPQSEIDLNIESEFSQNPGYN</sequence>
<dbReference type="Proteomes" id="UP001597532">
    <property type="component" value="Unassembled WGS sequence"/>
</dbReference>
<evidence type="ECO:0000256" key="1">
    <source>
        <dbReference type="ARBA" id="ARBA00004442"/>
    </source>
</evidence>
<feature type="domain" description="SusD-like N-terminal" evidence="7">
    <location>
        <begin position="97"/>
        <end position="237"/>
    </location>
</feature>
<dbReference type="PROSITE" id="PS51257">
    <property type="entry name" value="PROKAR_LIPOPROTEIN"/>
    <property type="match status" value="1"/>
</dbReference>
<comment type="similarity">
    <text evidence="2">Belongs to the SusD family.</text>
</comment>
<dbReference type="EMBL" id="JBHUOK010000034">
    <property type="protein sequence ID" value="MFD2791798.1"/>
    <property type="molecule type" value="Genomic_DNA"/>
</dbReference>
<evidence type="ECO:0000256" key="5">
    <source>
        <dbReference type="ARBA" id="ARBA00023237"/>
    </source>
</evidence>
<organism evidence="8 9">
    <name type="scientific">Arenibacter antarcticus</name>
    <dbReference type="NCBI Taxonomy" id="2040469"/>
    <lineage>
        <taxon>Bacteria</taxon>
        <taxon>Pseudomonadati</taxon>
        <taxon>Bacteroidota</taxon>
        <taxon>Flavobacteriia</taxon>
        <taxon>Flavobacteriales</taxon>
        <taxon>Flavobacteriaceae</taxon>
        <taxon>Arenibacter</taxon>
    </lineage>
</organism>
<evidence type="ECO:0000259" key="6">
    <source>
        <dbReference type="Pfam" id="PF07980"/>
    </source>
</evidence>
<evidence type="ECO:0000256" key="2">
    <source>
        <dbReference type="ARBA" id="ARBA00006275"/>
    </source>
</evidence>
<dbReference type="Pfam" id="PF07980">
    <property type="entry name" value="SusD_RagB"/>
    <property type="match status" value="1"/>
</dbReference>
<keyword evidence="3" id="KW-0732">Signal</keyword>
<keyword evidence="4" id="KW-0472">Membrane</keyword>
<dbReference type="InterPro" id="IPR011990">
    <property type="entry name" value="TPR-like_helical_dom_sf"/>
</dbReference>
<comment type="subcellular location">
    <subcellularLocation>
        <location evidence="1">Cell outer membrane</location>
    </subcellularLocation>
</comment>
<evidence type="ECO:0000313" key="8">
    <source>
        <dbReference type="EMBL" id="MFD2791798.1"/>
    </source>
</evidence>
<reference evidence="9" key="1">
    <citation type="journal article" date="2019" name="Int. J. Syst. Evol. Microbiol.">
        <title>The Global Catalogue of Microorganisms (GCM) 10K type strain sequencing project: providing services to taxonomists for standard genome sequencing and annotation.</title>
        <authorList>
            <consortium name="The Broad Institute Genomics Platform"/>
            <consortium name="The Broad Institute Genome Sequencing Center for Infectious Disease"/>
            <person name="Wu L."/>
            <person name="Ma J."/>
        </authorList>
    </citation>
    <scope>NUCLEOTIDE SEQUENCE [LARGE SCALE GENOMIC DNA]</scope>
    <source>
        <strain evidence="9">KCTC 52924</strain>
    </source>
</reference>
<evidence type="ECO:0000256" key="3">
    <source>
        <dbReference type="ARBA" id="ARBA00022729"/>
    </source>
</evidence>
<evidence type="ECO:0000259" key="7">
    <source>
        <dbReference type="Pfam" id="PF14322"/>
    </source>
</evidence>
<dbReference type="InterPro" id="IPR033985">
    <property type="entry name" value="SusD-like_N"/>
</dbReference>
<dbReference type="Pfam" id="PF14322">
    <property type="entry name" value="SusD-like_3"/>
    <property type="match status" value="1"/>
</dbReference>
<keyword evidence="5" id="KW-0998">Cell outer membrane</keyword>
<keyword evidence="9" id="KW-1185">Reference proteome</keyword>
<dbReference type="RefSeq" id="WP_251808666.1">
    <property type="nucleotide sequence ID" value="NZ_CP166679.1"/>
</dbReference>
<accession>A0ABW5VNH7</accession>
<dbReference type="SUPFAM" id="SSF48452">
    <property type="entry name" value="TPR-like"/>
    <property type="match status" value="1"/>
</dbReference>
<dbReference type="InterPro" id="IPR012944">
    <property type="entry name" value="SusD_RagB_dom"/>
</dbReference>
<evidence type="ECO:0000256" key="4">
    <source>
        <dbReference type="ARBA" id="ARBA00023136"/>
    </source>
</evidence>
<feature type="domain" description="RagB/SusD" evidence="6">
    <location>
        <begin position="356"/>
        <end position="567"/>
    </location>
</feature>
<dbReference type="Gene3D" id="1.25.40.390">
    <property type="match status" value="1"/>
</dbReference>
<gene>
    <name evidence="8" type="ORF">ACFS1K_18665</name>
</gene>
<name>A0ABW5VNH7_9FLAO</name>